<keyword evidence="3" id="KW-1185">Reference proteome</keyword>
<proteinExistence type="predicted"/>
<dbReference type="RefSeq" id="WP_180544545.1">
    <property type="nucleotide sequence ID" value="NZ_JACCJZ010000013.1"/>
</dbReference>
<gene>
    <name evidence="2" type="ORF">H0E82_06040</name>
</gene>
<name>A0A7Z0QPB6_9GAMM</name>
<organism evidence="2 3">
    <name type="scientific">Luteimonas deserti</name>
    <dbReference type="NCBI Taxonomy" id="2752306"/>
    <lineage>
        <taxon>Bacteria</taxon>
        <taxon>Pseudomonadati</taxon>
        <taxon>Pseudomonadota</taxon>
        <taxon>Gammaproteobacteria</taxon>
        <taxon>Lysobacterales</taxon>
        <taxon>Lysobacteraceae</taxon>
        <taxon>Luteimonas</taxon>
    </lineage>
</organism>
<feature type="signal peptide" evidence="1">
    <location>
        <begin position="1"/>
        <end position="28"/>
    </location>
</feature>
<dbReference type="AlphaFoldDB" id="A0A7Z0QPB6"/>
<feature type="chain" id="PRO_5031315702" description="Secreted protein" evidence="1">
    <location>
        <begin position="29"/>
        <end position="80"/>
    </location>
</feature>
<protein>
    <recommendedName>
        <fullName evidence="4">Secreted protein</fullName>
    </recommendedName>
</protein>
<dbReference type="EMBL" id="JACCJZ010000013">
    <property type="protein sequence ID" value="NYZ62322.1"/>
    <property type="molecule type" value="Genomic_DNA"/>
</dbReference>
<reference evidence="2 3" key="1">
    <citation type="submission" date="2020-07" db="EMBL/GenBank/DDBJ databases">
        <title>isolation of Luteimonas sp. SJ-16.</title>
        <authorList>
            <person name="Huang X.-X."/>
            <person name="Xu L."/>
            <person name="Sun J.-Q."/>
        </authorList>
    </citation>
    <scope>NUCLEOTIDE SEQUENCE [LARGE SCALE GENOMIC DNA]</scope>
    <source>
        <strain evidence="2 3">SJ-16</strain>
    </source>
</reference>
<keyword evidence="1" id="KW-0732">Signal</keyword>
<evidence type="ECO:0000313" key="3">
    <source>
        <dbReference type="Proteomes" id="UP000589896"/>
    </source>
</evidence>
<evidence type="ECO:0000313" key="2">
    <source>
        <dbReference type="EMBL" id="NYZ62322.1"/>
    </source>
</evidence>
<evidence type="ECO:0008006" key="4">
    <source>
        <dbReference type="Google" id="ProtNLM"/>
    </source>
</evidence>
<evidence type="ECO:0000256" key="1">
    <source>
        <dbReference type="SAM" id="SignalP"/>
    </source>
</evidence>
<comment type="caution">
    <text evidence="2">The sequence shown here is derived from an EMBL/GenBank/DDBJ whole genome shotgun (WGS) entry which is preliminary data.</text>
</comment>
<sequence>MPTPSLLSRSHRASVAAVFVLIACTACTPPPDAPTEKPVEPQSTQLRDAIREPLDTARDTQQTLDDNAARQRQAIEDAGG</sequence>
<dbReference type="Proteomes" id="UP000589896">
    <property type="component" value="Unassembled WGS sequence"/>
</dbReference>
<accession>A0A7Z0QPB6</accession>